<protein>
    <submittedName>
        <fullName evidence="13">Peptidase family M50</fullName>
    </submittedName>
    <submittedName>
        <fullName evidence="12">Site-2 protease family protein</fullName>
    </submittedName>
</protein>
<evidence type="ECO:0000313" key="15">
    <source>
        <dbReference type="Proteomes" id="UP000322887"/>
    </source>
</evidence>
<keyword evidence="7" id="KW-0809">Transit peptide</keyword>
<dbReference type="GO" id="GO:0016020">
    <property type="term" value="C:membrane"/>
    <property type="evidence" value="ECO:0007669"/>
    <property type="project" value="UniProtKB-SubCell"/>
</dbReference>
<name>A0A3D3R7I2_9PLAN</name>
<feature type="transmembrane region" description="Helical" evidence="10">
    <location>
        <begin position="313"/>
        <end position="334"/>
    </location>
</feature>
<evidence type="ECO:0000256" key="8">
    <source>
        <dbReference type="ARBA" id="ARBA00022989"/>
    </source>
</evidence>
<dbReference type="CDD" id="cd06160">
    <property type="entry name" value="S2P-M50_like_2"/>
    <property type="match status" value="1"/>
</dbReference>
<dbReference type="GeneID" id="98647418"/>
<evidence type="ECO:0000313" key="12">
    <source>
        <dbReference type="EMBL" id="HCO24803.1"/>
    </source>
</evidence>
<gene>
    <name evidence="12" type="ORF">DIT97_17905</name>
    <name evidence="13" type="ORF">GmarT_28720</name>
</gene>
<dbReference type="InterPro" id="IPR044838">
    <property type="entry name" value="EGY1-like"/>
</dbReference>
<evidence type="ECO:0000256" key="2">
    <source>
        <dbReference type="ARBA" id="ARBA00004141"/>
    </source>
</evidence>
<feature type="domain" description="Peptidase M50" evidence="11">
    <location>
        <begin position="103"/>
        <end position="258"/>
    </location>
</feature>
<feature type="transmembrane region" description="Helical" evidence="10">
    <location>
        <begin position="86"/>
        <end position="109"/>
    </location>
</feature>
<dbReference type="GO" id="GO:0008233">
    <property type="term" value="F:peptidase activity"/>
    <property type="evidence" value="ECO:0007669"/>
    <property type="project" value="UniProtKB-KW"/>
</dbReference>
<evidence type="ECO:0000256" key="1">
    <source>
        <dbReference type="ARBA" id="ARBA00001947"/>
    </source>
</evidence>
<feature type="transmembrane region" description="Helical" evidence="10">
    <location>
        <begin position="129"/>
        <end position="146"/>
    </location>
</feature>
<dbReference type="EMBL" id="CP042910">
    <property type="protein sequence ID" value="QEG17001.1"/>
    <property type="molecule type" value="Genomic_DNA"/>
</dbReference>
<dbReference type="RefSeq" id="WP_002686228.1">
    <property type="nucleotide sequence ID" value="NZ_CAXBMG010000003.1"/>
</dbReference>
<dbReference type="AlphaFoldDB" id="A0A3D3R7I2"/>
<evidence type="ECO:0000313" key="13">
    <source>
        <dbReference type="EMBL" id="QEG17001.1"/>
    </source>
</evidence>
<feature type="transmembrane region" description="Helical" evidence="10">
    <location>
        <begin position="158"/>
        <end position="180"/>
    </location>
</feature>
<keyword evidence="8 10" id="KW-1133">Transmembrane helix</keyword>
<evidence type="ECO:0000313" key="14">
    <source>
        <dbReference type="Proteomes" id="UP000263642"/>
    </source>
</evidence>
<accession>A0A517XBY5</accession>
<organism evidence="12 14">
    <name type="scientific">Gimesia maris</name>
    <dbReference type="NCBI Taxonomy" id="122"/>
    <lineage>
        <taxon>Bacteria</taxon>
        <taxon>Pseudomonadati</taxon>
        <taxon>Planctomycetota</taxon>
        <taxon>Planctomycetia</taxon>
        <taxon>Planctomycetales</taxon>
        <taxon>Planctomycetaceae</taxon>
        <taxon>Gimesia</taxon>
    </lineage>
</organism>
<reference evidence="12 14" key="1">
    <citation type="journal article" date="2018" name="Nat. Biotechnol.">
        <title>A standardized bacterial taxonomy based on genome phylogeny substantially revises the tree of life.</title>
        <authorList>
            <person name="Parks D.H."/>
            <person name="Chuvochina M."/>
            <person name="Waite D.W."/>
            <person name="Rinke C."/>
            <person name="Skarshewski A."/>
            <person name="Chaumeil P.A."/>
            <person name="Hugenholtz P."/>
        </authorList>
    </citation>
    <scope>NUCLEOTIDE SEQUENCE [LARGE SCALE GENOMIC DNA]</scope>
    <source>
        <strain evidence="12">UBA9375</strain>
    </source>
</reference>
<evidence type="ECO:0000259" key="11">
    <source>
        <dbReference type="Pfam" id="PF02163"/>
    </source>
</evidence>
<dbReference type="GO" id="GO:0006508">
    <property type="term" value="P:proteolysis"/>
    <property type="evidence" value="ECO:0007669"/>
    <property type="project" value="UniProtKB-KW"/>
</dbReference>
<dbReference type="PANTHER" id="PTHR31412">
    <property type="entry name" value="ZINC METALLOPROTEASE EGY1"/>
    <property type="match status" value="1"/>
</dbReference>
<evidence type="ECO:0000256" key="7">
    <source>
        <dbReference type="ARBA" id="ARBA00022946"/>
    </source>
</evidence>
<comment type="similarity">
    <text evidence="3">Belongs to the peptidase M50B family.</text>
</comment>
<evidence type="ECO:0000256" key="6">
    <source>
        <dbReference type="ARBA" id="ARBA00022801"/>
    </source>
</evidence>
<dbReference type="Proteomes" id="UP000322887">
    <property type="component" value="Chromosome"/>
</dbReference>
<reference evidence="13 15" key="2">
    <citation type="submission" date="2019-08" db="EMBL/GenBank/DDBJ databases">
        <title>Deep-cultivation of Planctomycetes and their phenomic and genomic characterization uncovers novel biology.</title>
        <authorList>
            <person name="Wiegand S."/>
            <person name="Jogler M."/>
            <person name="Boedeker C."/>
            <person name="Pinto D."/>
            <person name="Vollmers J."/>
            <person name="Rivas-Marin E."/>
            <person name="Kohn T."/>
            <person name="Peeters S.H."/>
            <person name="Heuer A."/>
            <person name="Rast P."/>
            <person name="Oberbeckmann S."/>
            <person name="Bunk B."/>
            <person name="Jeske O."/>
            <person name="Meyerdierks A."/>
            <person name="Storesund J.E."/>
            <person name="Kallscheuer N."/>
            <person name="Luecker S."/>
            <person name="Lage O.M."/>
            <person name="Pohl T."/>
            <person name="Merkel B.J."/>
            <person name="Hornburger P."/>
            <person name="Mueller R.-W."/>
            <person name="Bruemmer F."/>
            <person name="Labrenz M."/>
            <person name="Spormann A.M."/>
            <person name="Op den Camp H."/>
            <person name="Overmann J."/>
            <person name="Amann R."/>
            <person name="Jetten M.S.M."/>
            <person name="Mascher T."/>
            <person name="Medema M.H."/>
            <person name="Devos D.P."/>
            <person name="Kaster A.-K."/>
            <person name="Ovreas L."/>
            <person name="Rohde M."/>
            <person name="Galperin M.Y."/>
            <person name="Jogler C."/>
        </authorList>
    </citation>
    <scope>NUCLEOTIDE SEQUENCE [LARGE SCALE GENOMIC DNA]</scope>
    <source>
        <strain evidence="13 15">DSM 8797</strain>
    </source>
</reference>
<evidence type="ECO:0000256" key="4">
    <source>
        <dbReference type="ARBA" id="ARBA00022670"/>
    </source>
</evidence>
<dbReference type="Proteomes" id="UP000263642">
    <property type="component" value="Unassembled WGS sequence"/>
</dbReference>
<keyword evidence="15" id="KW-1185">Reference proteome</keyword>
<keyword evidence="9 10" id="KW-0472">Membrane</keyword>
<dbReference type="Pfam" id="PF02163">
    <property type="entry name" value="Peptidase_M50"/>
    <property type="match status" value="1"/>
</dbReference>
<proteinExistence type="inferred from homology"/>
<evidence type="ECO:0000256" key="3">
    <source>
        <dbReference type="ARBA" id="ARBA00007931"/>
    </source>
</evidence>
<keyword evidence="6" id="KW-0378">Hydrolase</keyword>
<dbReference type="EMBL" id="DQAY01000108">
    <property type="protein sequence ID" value="HCO24803.1"/>
    <property type="molecule type" value="Genomic_DNA"/>
</dbReference>
<evidence type="ECO:0000256" key="9">
    <source>
        <dbReference type="ARBA" id="ARBA00023136"/>
    </source>
</evidence>
<keyword evidence="5 10" id="KW-0812">Transmembrane</keyword>
<accession>A0A3D3R7I2</accession>
<comment type="cofactor">
    <cofactor evidence="1">
        <name>Zn(2+)</name>
        <dbReference type="ChEBI" id="CHEBI:29105"/>
    </cofactor>
</comment>
<evidence type="ECO:0000256" key="5">
    <source>
        <dbReference type="ARBA" id="ARBA00022692"/>
    </source>
</evidence>
<dbReference type="InterPro" id="IPR008915">
    <property type="entry name" value="Peptidase_M50"/>
</dbReference>
<keyword evidence="4 12" id="KW-0645">Protease</keyword>
<feature type="transmembrane region" description="Helical" evidence="10">
    <location>
        <begin position="221"/>
        <end position="241"/>
    </location>
</feature>
<evidence type="ECO:0000256" key="10">
    <source>
        <dbReference type="SAM" id="Phobius"/>
    </source>
</evidence>
<feature type="transmembrane region" description="Helical" evidence="10">
    <location>
        <begin position="47"/>
        <end position="65"/>
    </location>
</feature>
<comment type="subcellular location">
    <subcellularLocation>
        <location evidence="2">Membrane</location>
        <topology evidence="2">Multi-pass membrane protein</topology>
    </subcellularLocation>
</comment>
<dbReference type="PANTHER" id="PTHR31412:SF0">
    <property type="entry name" value="ZINC METALLOPROTEASE EGY1, CHLOROPLASTIC-RELATED"/>
    <property type="match status" value="1"/>
</dbReference>
<sequence>MPDKNHPLPPPDPVIIVQPQDYQTEVKDFSTAQPAYRNTVRPPRSKVPLILFVVTCLSTFIVGATHNNPFVPVPREFARVYDHIQLVGWTRFFIDGISYAGPLMLILLSHEMGHYLQSRRYHIPATRPLFIPMPLTPFGTMGAVILQRGGIANRKQMFDIAVSGPLAGLVFALPIAYWGVLQSTVAVTLKQPGTMSYGEPLILQWMIRLVHGPLAENQEVILNPMLFAGWVGIFITALNLLPIGQLDGGHILYTLLGKKANLISRLLMASAVGYMIYADEYGYSLLILLLVFFGINHPPTADDTVPLGKTRIITGWLTLAFFIIGFTLTPVIFYQ</sequence>